<feature type="domain" description="Carboxylesterase type B" evidence="2">
    <location>
        <begin position="16"/>
        <end position="350"/>
    </location>
</feature>
<keyword evidence="4" id="KW-1185">Reference proteome</keyword>
<feature type="domain" description="Carboxylesterase type B" evidence="2">
    <location>
        <begin position="354"/>
        <end position="462"/>
    </location>
</feature>
<dbReference type="InterPro" id="IPR029058">
    <property type="entry name" value="AB_hydrolase_fold"/>
</dbReference>
<feature type="region of interest" description="Disordered" evidence="1">
    <location>
        <begin position="67"/>
        <end position="86"/>
    </location>
</feature>
<evidence type="ECO:0000313" key="3">
    <source>
        <dbReference type="EMBL" id="KAF4479961.1"/>
    </source>
</evidence>
<accession>A0A7J6IU51</accession>
<dbReference type="Proteomes" id="UP000011096">
    <property type="component" value="Unassembled WGS sequence"/>
</dbReference>
<dbReference type="EMBL" id="ANPB02000007">
    <property type="protein sequence ID" value="KAF4479961.1"/>
    <property type="molecule type" value="Genomic_DNA"/>
</dbReference>
<dbReference type="GeneID" id="43614339"/>
<organism evidence="3 4">
    <name type="scientific">Colletotrichum fructicola (strain Nara gc5)</name>
    <name type="common">Anthracnose fungus</name>
    <name type="synonym">Colletotrichum gloeosporioides (strain Nara gc5)</name>
    <dbReference type="NCBI Taxonomy" id="1213859"/>
    <lineage>
        <taxon>Eukaryota</taxon>
        <taxon>Fungi</taxon>
        <taxon>Dikarya</taxon>
        <taxon>Ascomycota</taxon>
        <taxon>Pezizomycotina</taxon>
        <taxon>Sordariomycetes</taxon>
        <taxon>Hypocreomycetidae</taxon>
        <taxon>Glomerellales</taxon>
        <taxon>Glomerellaceae</taxon>
        <taxon>Colletotrichum</taxon>
        <taxon>Colletotrichum gloeosporioides species complex</taxon>
    </lineage>
</organism>
<evidence type="ECO:0000259" key="2">
    <source>
        <dbReference type="Pfam" id="PF00135"/>
    </source>
</evidence>
<sequence>MSVISESKHGVEYLTIDSTFGAVKGFINKDYPNVAQFLGIPFAEPPIGSRRWLPPTPKAPPTVIDATKFGPSCPQQNKGGRPSVYNTDVPELQIRDETSEDCLSLCIWAPKEAVESASTARLPVIVFITGGAFLVGGTTVPYQNPTPWVESSQRHIVVSINYRLTIFGFPNAAGLNPHERNLGLLDQRLGLEWVHKHIASFGGDPSRMTHFGQSAGARSIDAHSFTHPDKPLVRNIIMNSGCALPPLPVSDPECTHFSFLAKSMGFEGGGAVVELEFMRQQPACKLVDAIREHWATSERPFLSFRPIVDGFTMFDDYEERVQSGRFSKLPAIFGTMNDEGTAVALYKPEGPDPTVADRITKGYFLGPMVKMARARSAHAPTFRFLFKDFAPPGSSSFPNISPRPWLRAYHSSDMPMVFGTHSWARGPSTALEEKVSKAWQDLYVAFAEDGPDGLRKLGWTDMSEGEGIIIGCGEKGWEVTPLEEVDR</sequence>
<dbReference type="RefSeq" id="XP_031890160.2">
    <property type="nucleotide sequence ID" value="XM_032030269.2"/>
</dbReference>
<dbReference type="InterPro" id="IPR050309">
    <property type="entry name" value="Type-B_Carboxylest/Lipase"/>
</dbReference>
<dbReference type="AlphaFoldDB" id="A0A7J6IU51"/>
<proteinExistence type="predicted"/>
<dbReference type="Pfam" id="PF00135">
    <property type="entry name" value="COesterase"/>
    <property type="match status" value="2"/>
</dbReference>
<name>A0A7J6IU51_COLFN</name>
<reference evidence="3 4" key="2">
    <citation type="submission" date="2020-04" db="EMBL/GenBank/DDBJ databases">
        <title>Genome sequencing and assembly of multiple isolates from the Colletotrichum gloeosporioides species complex.</title>
        <authorList>
            <person name="Gan P."/>
            <person name="Shirasu K."/>
        </authorList>
    </citation>
    <scope>NUCLEOTIDE SEQUENCE [LARGE SCALE GENOMIC DNA]</scope>
    <source>
        <strain evidence="3 4">Nara gc5</strain>
    </source>
</reference>
<evidence type="ECO:0000313" key="4">
    <source>
        <dbReference type="Proteomes" id="UP000011096"/>
    </source>
</evidence>
<comment type="caution">
    <text evidence="3">The sequence shown here is derived from an EMBL/GenBank/DDBJ whole genome shotgun (WGS) entry which is preliminary data.</text>
</comment>
<reference evidence="3 4" key="1">
    <citation type="submission" date="2012-08" db="EMBL/GenBank/DDBJ databases">
        <authorList>
            <person name="Gan P.H.P."/>
            <person name="Ikeda K."/>
            <person name="Irieda H."/>
            <person name="Narusaka M."/>
            <person name="O'Connell R.J."/>
            <person name="Narusaka Y."/>
            <person name="Takano Y."/>
            <person name="Kubo Y."/>
            <person name="Shirasu K."/>
        </authorList>
    </citation>
    <scope>NUCLEOTIDE SEQUENCE [LARGE SCALE GENOMIC DNA]</scope>
    <source>
        <strain evidence="3 4">Nara gc5</strain>
    </source>
</reference>
<dbReference type="Gene3D" id="3.40.50.1820">
    <property type="entry name" value="alpha/beta hydrolase"/>
    <property type="match status" value="2"/>
</dbReference>
<dbReference type="PANTHER" id="PTHR11559">
    <property type="entry name" value="CARBOXYLESTERASE"/>
    <property type="match status" value="1"/>
</dbReference>
<protein>
    <submittedName>
        <fullName evidence="3">Acetylcholinesterase</fullName>
    </submittedName>
</protein>
<evidence type="ECO:0000256" key="1">
    <source>
        <dbReference type="SAM" id="MobiDB-lite"/>
    </source>
</evidence>
<dbReference type="InterPro" id="IPR002018">
    <property type="entry name" value="CarbesteraseB"/>
</dbReference>
<dbReference type="OrthoDB" id="408631at2759"/>
<dbReference type="SUPFAM" id="SSF53474">
    <property type="entry name" value="alpha/beta-Hydrolases"/>
    <property type="match status" value="1"/>
</dbReference>
<dbReference type="InParanoid" id="A0A7J6IU51"/>
<gene>
    <name evidence="3" type="primary">ACHE-0-1</name>
    <name evidence="3" type="ORF">CGGC5_v012608</name>
</gene>